<evidence type="ECO:0000313" key="3">
    <source>
        <dbReference type="Proteomes" id="UP000176998"/>
    </source>
</evidence>
<sequence>MRASLFLAGILATLAVVAAPNSPPSPAGLKDTKPEQRTVDLERLNADDQDAYIHTKALDGLKRLDAVAVELAATGAREGEMAKNRENKVARRGENANRDNNTHQILVDSFVDQAIGASALACNGKTCLRNDVRTSISLCMTEVDKGRMKVNELSKDKASVAGSPNRCSEVMWKIHDIEGYEGDVTILGGGADGFLF</sequence>
<organism evidence="2 3">
    <name type="scientific">Colletotrichum orchidophilum</name>
    <dbReference type="NCBI Taxonomy" id="1209926"/>
    <lineage>
        <taxon>Eukaryota</taxon>
        <taxon>Fungi</taxon>
        <taxon>Dikarya</taxon>
        <taxon>Ascomycota</taxon>
        <taxon>Pezizomycotina</taxon>
        <taxon>Sordariomycetes</taxon>
        <taxon>Hypocreomycetidae</taxon>
        <taxon>Glomerellales</taxon>
        <taxon>Glomerellaceae</taxon>
        <taxon>Colletotrichum</taxon>
    </lineage>
</organism>
<name>A0A1G4AS77_9PEZI</name>
<comment type="caution">
    <text evidence="2">The sequence shown here is derived from an EMBL/GenBank/DDBJ whole genome shotgun (WGS) entry which is preliminary data.</text>
</comment>
<proteinExistence type="predicted"/>
<dbReference type="EMBL" id="MJBS01000163">
    <property type="protein sequence ID" value="OHE91975.1"/>
    <property type="molecule type" value="Genomic_DNA"/>
</dbReference>
<gene>
    <name evidence="2" type="ORF">CORC01_12711</name>
</gene>
<dbReference type="Proteomes" id="UP000176998">
    <property type="component" value="Unassembled WGS sequence"/>
</dbReference>
<evidence type="ECO:0000256" key="1">
    <source>
        <dbReference type="SAM" id="SignalP"/>
    </source>
</evidence>
<dbReference type="GeneID" id="34565839"/>
<dbReference type="AlphaFoldDB" id="A0A1G4AS77"/>
<dbReference type="RefSeq" id="XP_022469147.1">
    <property type="nucleotide sequence ID" value="XM_022624329.1"/>
</dbReference>
<reference evidence="2 3" key="1">
    <citation type="submission" date="2016-09" db="EMBL/GenBank/DDBJ databases">
        <authorList>
            <person name="Capua I."/>
            <person name="De Benedictis P."/>
            <person name="Joannis T."/>
            <person name="Lombin L.H."/>
            <person name="Cattoli G."/>
        </authorList>
    </citation>
    <scope>NUCLEOTIDE SEQUENCE [LARGE SCALE GENOMIC DNA]</scope>
    <source>
        <strain evidence="2 3">IMI 309357</strain>
    </source>
</reference>
<accession>A0A1G4AS77</accession>
<keyword evidence="1" id="KW-0732">Signal</keyword>
<feature type="chain" id="PRO_5009602034" evidence="1">
    <location>
        <begin position="20"/>
        <end position="196"/>
    </location>
</feature>
<keyword evidence="3" id="KW-1185">Reference proteome</keyword>
<feature type="signal peptide" evidence="1">
    <location>
        <begin position="1"/>
        <end position="19"/>
    </location>
</feature>
<evidence type="ECO:0000313" key="2">
    <source>
        <dbReference type="EMBL" id="OHE91975.1"/>
    </source>
</evidence>
<protein>
    <submittedName>
        <fullName evidence="2">Uncharacterized protein</fullName>
    </submittedName>
</protein>